<dbReference type="EMBL" id="PTIX01000013">
    <property type="protein sequence ID" value="PPK65672.1"/>
    <property type="molecule type" value="Genomic_DNA"/>
</dbReference>
<evidence type="ECO:0000313" key="3">
    <source>
        <dbReference type="Proteomes" id="UP000239203"/>
    </source>
</evidence>
<dbReference type="AlphaFoldDB" id="A0A2S6GKB0"/>
<sequence>MAHPLCSPRTHLLRLVPGSPPTLALLSWPPPNTPLPFRFPAHAPSAFGTSLPPNTSSPQRTPLCPLSPTGLPVSQHNHQDLPHAVDIPSRECLLLATPLPPAPLIPLPAPPPSSAPRFLRPPRPVPQAGRHLSPAGGAPLFVVHTPCPGQRPTCHLPVKSVGVCRTPTRTGTHPNIRRKPTNRPPIEPLDPGSRRLPPFRLFTIRHPEHQIQTWRIPFRDRERKFLPLPDWRSPALRGTTRLLRSRRKTYRTGERRPFHSATGRRRRIRIDNWGKKHEDFSECWRHASVRPRWQSPRTRCAVA</sequence>
<name>A0A2S6GKB0_9PSEU</name>
<gene>
    <name evidence="2" type="ORF">CLV40_113156</name>
</gene>
<evidence type="ECO:0000256" key="1">
    <source>
        <dbReference type="SAM" id="MobiDB-lite"/>
    </source>
</evidence>
<accession>A0A2S6GKB0</accession>
<keyword evidence="3" id="KW-1185">Reference proteome</keyword>
<protein>
    <submittedName>
        <fullName evidence="2">Uncharacterized protein</fullName>
    </submittedName>
</protein>
<organism evidence="2 3">
    <name type="scientific">Actinokineospora auranticolor</name>
    <dbReference type="NCBI Taxonomy" id="155976"/>
    <lineage>
        <taxon>Bacteria</taxon>
        <taxon>Bacillati</taxon>
        <taxon>Actinomycetota</taxon>
        <taxon>Actinomycetes</taxon>
        <taxon>Pseudonocardiales</taxon>
        <taxon>Pseudonocardiaceae</taxon>
        <taxon>Actinokineospora</taxon>
    </lineage>
</organism>
<comment type="caution">
    <text evidence="2">The sequence shown here is derived from an EMBL/GenBank/DDBJ whole genome shotgun (WGS) entry which is preliminary data.</text>
</comment>
<evidence type="ECO:0000313" key="2">
    <source>
        <dbReference type="EMBL" id="PPK65672.1"/>
    </source>
</evidence>
<proteinExistence type="predicted"/>
<feature type="region of interest" description="Disordered" evidence="1">
    <location>
        <begin position="165"/>
        <end position="194"/>
    </location>
</feature>
<dbReference type="Proteomes" id="UP000239203">
    <property type="component" value="Unassembled WGS sequence"/>
</dbReference>
<reference evidence="2 3" key="1">
    <citation type="submission" date="2018-02" db="EMBL/GenBank/DDBJ databases">
        <title>Genomic Encyclopedia of Archaeal and Bacterial Type Strains, Phase II (KMG-II): from individual species to whole genera.</title>
        <authorList>
            <person name="Goeker M."/>
        </authorList>
    </citation>
    <scope>NUCLEOTIDE SEQUENCE [LARGE SCALE GENOMIC DNA]</scope>
    <source>
        <strain evidence="2 3">YU 961-1</strain>
    </source>
</reference>